<dbReference type="AlphaFoldDB" id="A0A193GMY9"/>
<evidence type="ECO:0000256" key="1">
    <source>
        <dbReference type="ARBA" id="ARBA00023015"/>
    </source>
</evidence>
<feature type="region of interest" description="Disordered" evidence="4">
    <location>
        <begin position="1"/>
        <end position="22"/>
    </location>
</feature>
<dbReference type="PRINTS" id="PR00038">
    <property type="entry name" value="HTHLUXR"/>
</dbReference>
<dbReference type="Pfam" id="PF00196">
    <property type="entry name" value="GerE"/>
    <property type="match status" value="1"/>
</dbReference>
<evidence type="ECO:0000256" key="4">
    <source>
        <dbReference type="SAM" id="MobiDB-lite"/>
    </source>
</evidence>
<proteinExistence type="predicted"/>
<dbReference type="GO" id="GO:0006355">
    <property type="term" value="P:regulation of DNA-templated transcription"/>
    <property type="evidence" value="ECO:0007669"/>
    <property type="project" value="InterPro"/>
</dbReference>
<evidence type="ECO:0000256" key="2">
    <source>
        <dbReference type="ARBA" id="ARBA00023125"/>
    </source>
</evidence>
<feature type="domain" description="HTH luxR-type" evidence="5">
    <location>
        <begin position="14"/>
        <end position="79"/>
    </location>
</feature>
<keyword evidence="3" id="KW-0804">Transcription</keyword>
<reference evidence="6 7" key="1">
    <citation type="submission" date="2016-06" db="EMBL/GenBank/DDBJ databases">
        <title>Complete genome sequences of Bordetella bronchialis and Bordetella flabilis.</title>
        <authorList>
            <person name="LiPuma J.J."/>
            <person name="Spilker T."/>
        </authorList>
    </citation>
    <scope>NUCLEOTIDE SEQUENCE [LARGE SCALE GENOMIC DNA]</scope>
    <source>
        <strain evidence="6 7">AU10664</strain>
    </source>
</reference>
<dbReference type="PANTHER" id="PTHR44688:SF16">
    <property type="entry name" value="DNA-BINDING TRANSCRIPTIONAL ACTIVATOR DEVR_DOSR"/>
    <property type="match status" value="1"/>
</dbReference>
<keyword evidence="1" id="KW-0805">Transcription regulation</keyword>
<dbReference type="SMART" id="SM00421">
    <property type="entry name" value="HTH_LUXR"/>
    <property type="match status" value="1"/>
</dbReference>
<dbReference type="InterPro" id="IPR016032">
    <property type="entry name" value="Sig_transdc_resp-reg_C-effctor"/>
</dbReference>
<accession>A0A193GMY9</accession>
<dbReference type="KEGG" id="bfz:BAU07_23065"/>
<name>A0A193GMY9_9BORD</name>
<evidence type="ECO:0000313" key="6">
    <source>
        <dbReference type="EMBL" id="ANN80719.1"/>
    </source>
</evidence>
<organism evidence="6 7">
    <name type="scientific">Bordetella flabilis</name>
    <dbReference type="NCBI Taxonomy" id="463014"/>
    <lineage>
        <taxon>Bacteria</taxon>
        <taxon>Pseudomonadati</taxon>
        <taxon>Pseudomonadota</taxon>
        <taxon>Betaproteobacteria</taxon>
        <taxon>Burkholderiales</taxon>
        <taxon>Alcaligenaceae</taxon>
        <taxon>Bordetella</taxon>
    </lineage>
</organism>
<evidence type="ECO:0000256" key="3">
    <source>
        <dbReference type="ARBA" id="ARBA00023163"/>
    </source>
</evidence>
<evidence type="ECO:0000313" key="7">
    <source>
        <dbReference type="Proteomes" id="UP000091926"/>
    </source>
</evidence>
<dbReference type="PANTHER" id="PTHR44688">
    <property type="entry name" value="DNA-BINDING TRANSCRIPTIONAL ACTIVATOR DEVR_DOSR"/>
    <property type="match status" value="1"/>
</dbReference>
<dbReference type="PROSITE" id="PS50043">
    <property type="entry name" value="HTH_LUXR_2"/>
    <property type="match status" value="1"/>
</dbReference>
<dbReference type="EMBL" id="CP016172">
    <property type="protein sequence ID" value="ANN80719.1"/>
    <property type="molecule type" value="Genomic_DNA"/>
</dbReference>
<dbReference type="InterPro" id="IPR036388">
    <property type="entry name" value="WH-like_DNA-bd_sf"/>
</dbReference>
<dbReference type="CDD" id="cd06170">
    <property type="entry name" value="LuxR_C_like"/>
    <property type="match status" value="1"/>
</dbReference>
<dbReference type="GO" id="GO:0003677">
    <property type="term" value="F:DNA binding"/>
    <property type="evidence" value="ECO:0007669"/>
    <property type="project" value="UniProtKB-KW"/>
</dbReference>
<sequence>MTSETSMGYLQERGPVGTAPLTPRERDVATYLVAGKSNKYIAIELNISSRTAEAHRARIFRKMGVRNAMELACRMCPHARCND</sequence>
<evidence type="ECO:0000259" key="5">
    <source>
        <dbReference type="PROSITE" id="PS50043"/>
    </source>
</evidence>
<dbReference type="InterPro" id="IPR000792">
    <property type="entry name" value="Tscrpt_reg_LuxR_C"/>
</dbReference>
<protein>
    <recommendedName>
        <fullName evidence="5">HTH luxR-type domain-containing protein</fullName>
    </recommendedName>
</protein>
<dbReference type="Proteomes" id="UP000091926">
    <property type="component" value="Chromosome"/>
</dbReference>
<dbReference type="SUPFAM" id="SSF46894">
    <property type="entry name" value="C-terminal effector domain of the bipartite response regulators"/>
    <property type="match status" value="1"/>
</dbReference>
<keyword evidence="7" id="KW-1185">Reference proteome</keyword>
<dbReference type="Gene3D" id="1.10.10.10">
    <property type="entry name" value="Winged helix-like DNA-binding domain superfamily/Winged helix DNA-binding domain"/>
    <property type="match status" value="1"/>
</dbReference>
<dbReference type="STRING" id="463014.BAU07_23065"/>
<keyword evidence="2" id="KW-0238">DNA-binding</keyword>
<gene>
    <name evidence="6" type="ORF">BAU07_23065</name>
</gene>